<dbReference type="GO" id="GO:0008270">
    <property type="term" value="F:zinc ion binding"/>
    <property type="evidence" value="ECO:0007669"/>
    <property type="project" value="UniProtKB-KW"/>
</dbReference>
<evidence type="ECO:0000256" key="2">
    <source>
        <dbReference type="ARBA" id="ARBA00004167"/>
    </source>
</evidence>
<evidence type="ECO:0000256" key="15">
    <source>
        <dbReference type="SAM" id="Phobius"/>
    </source>
</evidence>
<evidence type="ECO:0000256" key="5">
    <source>
        <dbReference type="ARBA" id="ARBA00022679"/>
    </source>
</evidence>
<evidence type="ECO:0000256" key="9">
    <source>
        <dbReference type="ARBA" id="ARBA00022786"/>
    </source>
</evidence>
<dbReference type="SUPFAM" id="SSF57850">
    <property type="entry name" value="RING/U-box"/>
    <property type="match status" value="1"/>
</dbReference>
<evidence type="ECO:0000256" key="4">
    <source>
        <dbReference type="ARBA" id="ARBA00012483"/>
    </source>
</evidence>
<feature type="transmembrane region" description="Helical" evidence="15">
    <location>
        <begin position="63"/>
        <end position="83"/>
    </location>
</feature>
<keyword evidence="7" id="KW-0479">Metal-binding</keyword>
<keyword evidence="11 15" id="KW-1133">Transmembrane helix</keyword>
<keyword evidence="6 15" id="KW-0812">Transmembrane</keyword>
<sequence>MMQWAQFQTDSKKKDCACDVPSTLSPLLVLSSSSSSPPLTHDSDYYHPLPLVSSPGSKLSPTILFTIIILAGVFFISGFLHLLSRYLLKRGPSVEEDANGGRSETSGAEGLQRQLQQLFHLHDSGLDQSIIDALPIFLYREIVGGLSEPFDCPVCLCEFSGKDKLRLLPLCSHAFHIDCIDTWLLSNSTCPLCRRSLYCSPGSTFENPMFRLEDGEEEERKEEKEVAESSIMNNQQRRVFSIRLGKFRGSNVRVGETSSSSNNGLDGRRCFSMGSYQYVVSEVDLQVALHPNGGCGINGGRVIARSIAKVGDVEGGKRISSASKGESLSVSKVWLWSKKKATPTALPNSCQDGAN</sequence>
<feature type="domain" description="RING-type" evidence="16">
    <location>
        <begin position="152"/>
        <end position="194"/>
    </location>
</feature>
<dbReference type="Proteomes" id="UP001345219">
    <property type="component" value="Chromosome 19"/>
</dbReference>
<gene>
    <name evidence="17" type="ORF">SAY87_024941</name>
</gene>
<evidence type="ECO:0000256" key="12">
    <source>
        <dbReference type="ARBA" id="ARBA00023136"/>
    </source>
</evidence>
<dbReference type="Gene3D" id="3.30.40.10">
    <property type="entry name" value="Zinc/RING finger domain, C3HC4 (zinc finger)"/>
    <property type="match status" value="1"/>
</dbReference>
<dbReference type="GO" id="GO:0016020">
    <property type="term" value="C:membrane"/>
    <property type="evidence" value="ECO:0007669"/>
    <property type="project" value="UniProtKB-SubCell"/>
</dbReference>
<comment type="catalytic activity">
    <reaction evidence="1">
        <text>S-ubiquitinyl-[E2 ubiquitin-conjugating enzyme]-L-cysteine + [acceptor protein]-L-lysine = [E2 ubiquitin-conjugating enzyme]-L-cysteine + N(6)-ubiquitinyl-[acceptor protein]-L-lysine.</text>
        <dbReference type="EC" id="2.3.2.27"/>
    </reaction>
</comment>
<comment type="pathway">
    <text evidence="3">Protein modification; protein ubiquitination.</text>
</comment>
<dbReference type="FunFam" id="3.30.40.10:FF:000231">
    <property type="entry name" value="RING-H2 finger protein ATL46"/>
    <property type="match status" value="1"/>
</dbReference>
<name>A0AAN7JGB6_9MYRT</name>
<organism evidence="17 18">
    <name type="scientific">Trapa incisa</name>
    <dbReference type="NCBI Taxonomy" id="236973"/>
    <lineage>
        <taxon>Eukaryota</taxon>
        <taxon>Viridiplantae</taxon>
        <taxon>Streptophyta</taxon>
        <taxon>Embryophyta</taxon>
        <taxon>Tracheophyta</taxon>
        <taxon>Spermatophyta</taxon>
        <taxon>Magnoliopsida</taxon>
        <taxon>eudicotyledons</taxon>
        <taxon>Gunneridae</taxon>
        <taxon>Pentapetalae</taxon>
        <taxon>rosids</taxon>
        <taxon>malvids</taxon>
        <taxon>Myrtales</taxon>
        <taxon>Lythraceae</taxon>
        <taxon>Trapa</taxon>
    </lineage>
</organism>
<dbReference type="AlphaFoldDB" id="A0AAN7JGB6"/>
<keyword evidence="8 14" id="KW-0863">Zinc-finger</keyword>
<dbReference type="Pfam" id="PF13639">
    <property type="entry name" value="zf-RING_2"/>
    <property type="match status" value="1"/>
</dbReference>
<dbReference type="InterPro" id="IPR001841">
    <property type="entry name" value="Znf_RING"/>
</dbReference>
<keyword evidence="10" id="KW-0862">Zinc</keyword>
<dbReference type="PROSITE" id="PS50089">
    <property type="entry name" value="ZF_RING_2"/>
    <property type="match status" value="1"/>
</dbReference>
<evidence type="ECO:0000313" key="18">
    <source>
        <dbReference type="Proteomes" id="UP001345219"/>
    </source>
</evidence>
<evidence type="ECO:0000256" key="1">
    <source>
        <dbReference type="ARBA" id="ARBA00000900"/>
    </source>
</evidence>
<dbReference type="CDD" id="cd16461">
    <property type="entry name" value="RING-H2_EL5-like"/>
    <property type="match status" value="1"/>
</dbReference>
<accession>A0AAN7JGB6</accession>
<evidence type="ECO:0000256" key="13">
    <source>
        <dbReference type="ARBA" id="ARBA00024209"/>
    </source>
</evidence>
<keyword evidence="9" id="KW-0833">Ubl conjugation pathway</keyword>
<proteinExistence type="inferred from homology"/>
<evidence type="ECO:0000256" key="7">
    <source>
        <dbReference type="ARBA" id="ARBA00022723"/>
    </source>
</evidence>
<comment type="caution">
    <text evidence="17">The sequence shown here is derived from an EMBL/GenBank/DDBJ whole genome shotgun (WGS) entry which is preliminary data.</text>
</comment>
<comment type="similarity">
    <text evidence="13">Belongs to the RING-type zinc finger family. ATL subfamily.</text>
</comment>
<protein>
    <recommendedName>
        <fullName evidence="4">RING-type E3 ubiquitin transferase</fullName>
        <ecNumber evidence="4">2.3.2.27</ecNumber>
    </recommendedName>
</protein>
<evidence type="ECO:0000259" key="16">
    <source>
        <dbReference type="PROSITE" id="PS50089"/>
    </source>
</evidence>
<dbReference type="SMART" id="SM00184">
    <property type="entry name" value="RING"/>
    <property type="match status" value="1"/>
</dbReference>
<evidence type="ECO:0000256" key="6">
    <source>
        <dbReference type="ARBA" id="ARBA00022692"/>
    </source>
</evidence>
<keyword evidence="5" id="KW-0808">Transferase</keyword>
<dbReference type="GO" id="GO:0061630">
    <property type="term" value="F:ubiquitin protein ligase activity"/>
    <property type="evidence" value="ECO:0007669"/>
    <property type="project" value="UniProtKB-EC"/>
</dbReference>
<dbReference type="PANTHER" id="PTHR45768:SF54">
    <property type="entry name" value="RING-H2 FINGER PROTEIN ATL47-LIKE"/>
    <property type="match status" value="1"/>
</dbReference>
<evidence type="ECO:0000256" key="14">
    <source>
        <dbReference type="PROSITE-ProRule" id="PRU00175"/>
    </source>
</evidence>
<evidence type="ECO:0000256" key="3">
    <source>
        <dbReference type="ARBA" id="ARBA00004906"/>
    </source>
</evidence>
<evidence type="ECO:0000256" key="8">
    <source>
        <dbReference type="ARBA" id="ARBA00022771"/>
    </source>
</evidence>
<dbReference type="InterPro" id="IPR013083">
    <property type="entry name" value="Znf_RING/FYVE/PHD"/>
</dbReference>
<evidence type="ECO:0000313" key="17">
    <source>
        <dbReference type="EMBL" id="KAK4741353.1"/>
    </source>
</evidence>
<evidence type="ECO:0000256" key="10">
    <source>
        <dbReference type="ARBA" id="ARBA00022833"/>
    </source>
</evidence>
<dbReference type="PANTHER" id="PTHR45768">
    <property type="entry name" value="E3 UBIQUITIN-PROTEIN LIGASE RNF13-LIKE"/>
    <property type="match status" value="1"/>
</dbReference>
<dbReference type="EC" id="2.3.2.27" evidence="4"/>
<dbReference type="EMBL" id="JAXIOK010000024">
    <property type="protein sequence ID" value="KAK4741353.1"/>
    <property type="molecule type" value="Genomic_DNA"/>
</dbReference>
<evidence type="ECO:0000256" key="11">
    <source>
        <dbReference type="ARBA" id="ARBA00022989"/>
    </source>
</evidence>
<reference evidence="17 18" key="1">
    <citation type="journal article" date="2023" name="Hortic Res">
        <title>Pangenome of water caltrop reveals structural variations and asymmetric subgenome divergence after allopolyploidization.</title>
        <authorList>
            <person name="Zhang X."/>
            <person name="Chen Y."/>
            <person name="Wang L."/>
            <person name="Yuan Y."/>
            <person name="Fang M."/>
            <person name="Shi L."/>
            <person name="Lu R."/>
            <person name="Comes H.P."/>
            <person name="Ma Y."/>
            <person name="Chen Y."/>
            <person name="Huang G."/>
            <person name="Zhou Y."/>
            <person name="Zheng Z."/>
            <person name="Qiu Y."/>
        </authorList>
    </citation>
    <scope>NUCLEOTIDE SEQUENCE [LARGE SCALE GENOMIC DNA]</scope>
    <source>
        <tissue evidence="17">Roots</tissue>
    </source>
</reference>
<keyword evidence="12 15" id="KW-0472">Membrane</keyword>
<keyword evidence="18" id="KW-1185">Reference proteome</keyword>
<dbReference type="GO" id="GO:0031625">
    <property type="term" value="F:ubiquitin protein ligase binding"/>
    <property type="evidence" value="ECO:0007669"/>
    <property type="project" value="TreeGrafter"/>
</dbReference>
<comment type="subcellular location">
    <subcellularLocation>
        <location evidence="2">Membrane</location>
        <topology evidence="2">Single-pass membrane protein</topology>
    </subcellularLocation>
</comment>